<keyword evidence="2" id="KW-1185">Reference proteome</keyword>
<dbReference type="KEGG" id="ipa:Isop_1179"/>
<name>E8R5L7_ISOPI</name>
<organism evidence="1 2">
    <name type="scientific">Isosphaera pallida (strain ATCC 43644 / DSM 9630 / IS1B)</name>
    <dbReference type="NCBI Taxonomy" id="575540"/>
    <lineage>
        <taxon>Bacteria</taxon>
        <taxon>Pseudomonadati</taxon>
        <taxon>Planctomycetota</taxon>
        <taxon>Planctomycetia</taxon>
        <taxon>Isosphaerales</taxon>
        <taxon>Isosphaeraceae</taxon>
        <taxon>Isosphaera</taxon>
    </lineage>
</organism>
<dbReference type="InParanoid" id="E8R5L7"/>
<proteinExistence type="predicted"/>
<evidence type="ECO:0000313" key="1">
    <source>
        <dbReference type="EMBL" id="ADV61766.1"/>
    </source>
</evidence>
<dbReference type="HOGENOM" id="CLU_2464887_0_0_0"/>
<sequence length="88" mass="10340">MKSDSSSHAVEPKPSEEGFVVRPQFALGLVGDPRRSGAFLDALYPMSVLFPRRQRFRWVWRRDGMGRFERVRRERLDKGMDESDEVRL</sequence>
<gene>
    <name evidence="1" type="ordered locus">Isop_1179</name>
</gene>
<dbReference type="Proteomes" id="UP000008631">
    <property type="component" value="Chromosome"/>
</dbReference>
<dbReference type="AlphaFoldDB" id="E8R5L7"/>
<dbReference type="STRING" id="575540.Isop_1179"/>
<reference evidence="1 2" key="2">
    <citation type="journal article" date="2011" name="Stand. Genomic Sci.">
        <title>Complete genome sequence of Isosphaera pallida type strain (IS1B).</title>
        <authorList>
            <consortium name="US DOE Joint Genome Institute (JGI-PGF)"/>
            <person name="Goker M."/>
            <person name="Cleland D."/>
            <person name="Saunders E."/>
            <person name="Lapidus A."/>
            <person name="Nolan M."/>
            <person name="Lucas S."/>
            <person name="Hammon N."/>
            <person name="Deshpande S."/>
            <person name="Cheng J.F."/>
            <person name="Tapia R."/>
            <person name="Han C."/>
            <person name="Goodwin L."/>
            <person name="Pitluck S."/>
            <person name="Liolios K."/>
            <person name="Pagani I."/>
            <person name="Ivanova N."/>
            <person name="Mavromatis K."/>
            <person name="Pati A."/>
            <person name="Chen A."/>
            <person name="Palaniappan K."/>
            <person name="Land M."/>
            <person name="Hauser L."/>
            <person name="Chang Y.J."/>
            <person name="Jeffries C.D."/>
            <person name="Detter J.C."/>
            <person name="Beck B."/>
            <person name="Woyke T."/>
            <person name="Bristow J."/>
            <person name="Eisen J.A."/>
            <person name="Markowitz V."/>
            <person name="Hugenholtz P."/>
            <person name="Kyrpides N.C."/>
            <person name="Klenk H.P."/>
        </authorList>
    </citation>
    <scope>NUCLEOTIDE SEQUENCE [LARGE SCALE GENOMIC DNA]</scope>
    <source>
        <strain evidence="2">ATCC 43644 / DSM 9630 / IS1B</strain>
    </source>
</reference>
<reference key="1">
    <citation type="submission" date="2010-11" db="EMBL/GenBank/DDBJ databases">
        <title>The complete sequence of chromosome of Isophaera pallida ATCC 43644.</title>
        <authorList>
            <consortium name="US DOE Joint Genome Institute (JGI-PGF)"/>
            <person name="Lucas S."/>
            <person name="Copeland A."/>
            <person name="Lapidus A."/>
            <person name="Bruce D."/>
            <person name="Goodwin L."/>
            <person name="Pitluck S."/>
            <person name="Kyrpides N."/>
            <person name="Mavromatis K."/>
            <person name="Pagani I."/>
            <person name="Ivanova N."/>
            <person name="Saunders E."/>
            <person name="Brettin T."/>
            <person name="Detter J.C."/>
            <person name="Han C."/>
            <person name="Tapia R."/>
            <person name="Land M."/>
            <person name="Hauser L."/>
            <person name="Markowitz V."/>
            <person name="Cheng J.-F."/>
            <person name="Hugenholtz P."/>
            <person name="Woyke T."/>
            <person name="Wu D."/>
            <person name="Eisen J.A."/>
        </authorList>
    </citation>
    <scope>NUCLEOTIDE SEQUENCE</scope>
    <source>
        <strain>ATCC 43644</strain>
    </source>
</reference>
<accession>E8R5L7</accession>
<protein>
    <submittedName>
        <fullName evidence="1">Uncharacterized protein</fullName>
    </submittedName>
</protein>
<evidence type="ECO:0000313" key="2">
    <source>
        <dbReference type="Proteomes" id="UP000008631"/>
    </source>
</evidence>
<dbReference type="EMBL" id="CP002353">
    <property type="protein sequence ID" value="ADV61766.1"/>
    <property type="molecule type" value="Genomic_DNA"/>
</dbReference>